<evidence type="ECO:0000256" key="1">
    <source>
        <dbReference type="SAM" id="MobiDB-lite"/>
    </source>
</evidence>
<feature type="compositionally biased region" description="Basic and acidic residues" evidence="1">
    <location>
        <begin position="183"/>
        <end position="203"/>
    </location>
</feature>
<comment type="caution">
    <text evidence="3">The sequence shown here is derived from an EMBL/GenBank/DDBJ whole genome shotgun (WGS) entry which is preliminary data.</text>
</comment>
<proteinExistence type="predicted"/>
<protein>
    <submittedName>
        <fullName evidence="3">Cupin fold metalloprotein, WbuC family</fullName>
    </submittedName>
</protein>
<dbReference type="SUPFAM" id="SSF51182">
    <property type="entry name" value="RmlC-like cupins"/>
    <property type="match status" value="1"/>
</dbReference>
<dbReference type="InterPro" id="IPR014710">
    <property type="entry name" value="RmlC-like_jellyroll"/>
</dbReference>
<feature type="region of interest" description="Disordered" evidence="1">
    <location>
        <begin position="177"/>
        <end position="203"/>
    </location>
</feature>
<feature type="domain" description="Cupin fold metalloprotein WbuC cupin" evidence="2">
    <location>
        <begin position="26"/>
        <end position="104"/>
    </location>
</feature>
<evidence type="ECO:0000313" key="3">
    <source>
        <dbReference type="EMBL" id="MUM77105.1"/>
    </source>
</evidence>
<dbReference type="Pfam" id="PF19480">
    <property type="entry name" value="DUF6016"/>
    <property type="match status" value="1"/>
</dbReference>
<dbReference type="InterPro" id="IPR027565">
    <property type="entry name" value="Cupin_WbuC"/>
</dbReference>
<reference evidence="3 4" key="1">
    <citation type="submission" date="2019-11" db="EMBL/GenBank/DDBJ databases">
        <title>Pseudodesulfovibrio alkaliphilus, sp. nov., an alkaliphilic sulfate-reducing bacteria from mud volcano of Taman peninsula, Russia.</title>
        <authorList>
            <person name="Frolova A."/>
            <person name="Merkel A.Y."/>
            <person name="Slobodkin A.I."/>
        </authorList>
    </citation>
    <scope>NUCLEOTIDE SEQUENCE [LARGE SCALE GENOMIC DNA]</scope>
    <source>
        <strain evidence="3 4">F-1</strain>
    </source>
</reference>
<dbReference type="CDD" id="cd07005">
    <property type="entry name" value="cupin_WbuC-like"/>
    <property type="match status" value="1"/>
</dbReference>
<gene>
    <name evidence="3" type="ORF">GKC30_05620</name>
</gene>
<name>A0A7K1KM17_9BACT</name>
<dbReference type="Proteomes" id="UP000461162">
    <property type="component" value="Unassembled WGS sequence"/>
</dbReference>
<keyword evidence="4" id="KW-1185">Reference proteome</keyword>
<dbReference type="RefSeq" id="WP_155932932.1">
    <property type="nucleotide sequence ID" value="NZ_WODC01000003.1"/>
</dbReference>
<evidence type="ECO:0000259" key="2">
    <source>
        <dbReference type="Pfam" id="PF19480"/>
    </source>
</evidence>
<accession>A0A7K1KM17</accession>
<dbReference type="InterPro" id="IPR046058">
    <property type="entry name" value="WbuC_cupin"/>
</dbReference>
<organism evidence="3 4">
    <name type="scientific">Pseudodesulfovibrio alkaliphilus</name>
    <dbReference type="NCBI Taxonomy" id="2661613"/>
    <lineage>
        <taxon>Bacteria</taxon>
        <taxon>Pseudomonadati</taxon>
        <taxon>Thermodesulfobacteriota</taxon>
        <taxon>Desulfovibrionia</taxon>
        <taxon>Desulfovibrionales</taxon>
        <taxon>Desulfovibrionaceae</taxon>
    </lineage>
</organism>
<sequence length="203" mass="22268">MSEDNKDFPTAVAAPEGDIVPLTLTMVGNLLAMSRQSPRKRVVQRLHKTLDAGTHRMFNALQPGTYIPPHRHLHPVKSETILVISGSVLFVRFTEDGGIADHTLLQPGTESFGVDVAPHVYHTYVALKPDTLIFEVKDGPFEKERDKDIPAWAPAEDAQEAEAYMLGMLKDLSERATAQADAAKAEAEGNAAGEKERDRNDEA</sequence>
<dbReference type="NCBIfam" id="TIGR04366">
    <property type="entry name" value="cupin_WbuC"/>
    <property type="match status" value="1"/>
</dbReference>
<dbReference type="AlphaFoldDB" id="A0A7K1KM17"/>
<dbReference type="InterPro" id="IPR011051">
    <property type="entry name" value="RmlC_Cupin_sf"/>
</dbReference>
<evidence type="ECO:0000313" key="4">
    <source>
        <dbReference type="Proteomes" id="UP000461162"/>
    </source>
</evidence>
<dbReference type="EMBL" id="WODC01000003">
    <property type="protein sequence ID" value="MUM77105.1"/>
    <property type="molecule type" value="Genomic_DNA"/>
</dbReference>
<dbReference type="Gene3D" id="2.60.120.10">
    <property type="entry name" value="Jelly Rolls"/>
    <property type="match status" value="1"/>
</dbReference>